<name>A0ABQ9HEI6_9NEOP</name>
<reference evidence="1 2" key="1">
    <citation type="submission" date="2023-02" db="EMBL/GenBank/DDBJ databases">
        <title>LHISI_Scaffold_Assembly.</title>
        <authorList>
            <person name="Stuart O.P."/>
            <person name="Cleave R."/>
            <person name="Magrath M.J.L."/>
            <person name="Mikheyev A.S."/>
        </authorList>
    </citation>
    <scope>NUCLEOTIDE SEQUENCE [LARGE SCALE GENOMIC DNA]</scope>
    <source>
        <strain evidence="1">Daus_M_001</strain>
        <tissue evidence="1">Leg muscle</tissue>
    </source>
</reference>
<evidence type="ECO:0000313" key="2">
    <source>
        <dbReference type="Proteomes" id="UP001159363"/>
    </source>
</evidence>
<organism evidence="1 2">
    <name type="scientific">Dryococelus australis</name>
    <dbReference type="NCBI Taxonomy" id="614101"/>
    <lineage>
        <taxon>Eukaryota</taxon>
        <taxon>Metazoa</taxon>
        <taxon>Ecdysozoa</taxon>
        <taxon>Arthropoda</taxon>
        <taxon>Hexapoda</taxon>
        <taxon>Insecta</taxon>
        <taxon>Pterygota</taxon>
        <taxon>Neoptera</taxon>
        <taxon>Polyneoptera</taxon>
        <taxon>Phasmatodea</taxon>
        <taxon>Verophasmatodea</taxon>
        <taxon>Anareolatae</taxon>
        <taxon>Phasmatidae</taxon>
        <taxon>Eurycanthinae</taxon>
        <taxon>Dryococelus</taxon>
    </lineage>
</organism>
<protein>
    <submittedName>
        <fullName evidence="1">Uncharacterized protein</fullName>
    </submittedName>
</protein>
<dbReference type="EMBL" id="JARBHB010000005">
    <property type="protein sequence ID" value="KAJ8882591.1"/>
    <property type="molecule type" value="Genomic_DNA"/>
</dbReference>
<evidence type="ECO:0000313" key="1">
    <source>
        <dbReference type="EMBL" id="KAJ8882591.1"/>
    </source>
</evidence>
<dbReference type="Proteomes" id="UP001159363">
    <property type="component" value="Chromosome 4"/>
</dbReference>
<keyword evidence="2" id="KW-1185">Reference proteome</keyword>
<proteinExistence type="predicted"/>
<comment type="caution">
    <text evidence="1">The sequence shown here is derived from an EMBL/GenBank/DDBJ whole genome shotgun (WGS) entry which is preliminary data.</text>
</comment>
<gene>
    <name evidence="1" type="ORF">PR048_014402</name>
</gene>
<sequence length="140" mass="16288">MEEMEAFVDRLVVKTPRLITNKTINSAEFHLSLLAECNVVKRGLFQRRCYIAGLQHSQGHSWKLSSFKPLTGRHPGRTHKMLFRREMQRHEAVKSRRLVNPSKKLTKRHKILAPPVEDYGSNVLVPEDTEALQQKMQAFR</sequence>
<accession>A0ABQ9HEI6</accession>